<evidence type="ECO:0000256" key="5">
    <source>
        <dbReference type="ARBA" id="ARBA00022475"/>
    </source>
</evidence>
<evidence type="ECO:0000256" key="11">
    <source>
        <dbReference type="ARBA" id="ARBA00022985"/>
    </source>
</evidence>
<evidence type="ECO:0000313" key="18">
    <source>
        <dbReference type="Proteomes" id="UP000019276"/>
    </source>
</evidence>
<dbReference type="EC" id="2.7.1.166" evidence="4 15"/>
<dbReference type="UniPathway" id="UPA00958"/>
<comment type="subcellular location">
    <subcellularLocation>
        <location evidence="1 15">Cell inner membrane</location>
        <topology evidence="1 15">Peripheral membrane protein</topology>
        <orientation evidence="1 15">Cytoplasmic side</orientation>
    </subcellularLocation>
</comment>
<dbReference type="RefSeq" id="WP_035013554.1">
    <property type="nucleotide sequence ID" value="NZ_ARZY01000006.1"/>
</dbReference>
<dbReference type="OrthoDB" id="6854449at2"/>
<dbReference type="GO" id="GO:0009244">
    <property type="term" value="P:lipopolysaccharide core region biosynthetic process"/>
    <property type="evidence" value="ECO:0007669"/>
    <property type="project" value="UniProtKB-UniRule"/>
</dbReference>
<comment type="pathway">
    <text evidence="2 15">Bacterial outer membrane biogenesis; LPS core biosynthesis.</text>
</comment>
<keyword evidence="7 15" id="KW-0808">Transferase</keyword>
<evidence type="ECO:0000256" key="12">
    <source>
        <dbReference type="ARBA" id="ARBA00023136"/>
    </source>
</evidence>
<name>W7R0P6_9ALTE</name>
<keyword evidence="12 15" id="KW-0472">Membrane</keyword>
<evidence type="ECO:0000256" key="2">
    <source>
        <dbReference type="ARBA" id="ARBA00004713"/>
    </source>
</evidence>
<evidence type="ECO:0000256" key="9">
    <source>
        <dbReference type="ARBA" id="ARBA00022777"/>
    </source>
</evidence>
<dbReference type="Proteomes" id="UP000019276">
    <property type="component" value="Unassembled WGS sequence"/>
</dbReference>
<keyword evidence="10 15" id="KW-0067">ATP-binding</keyword>
<dbReference type="HAMAP" id="MF_00521">
    <property type="entry name" value="KDO_kinase"/>
    <property type="match status" value="1"/>
</dbReference>
<feature type="active site" evidence="15">
    <location>
        <position position="172"/>
    </location>
</feature>
<dbReference type="InterPro" id="IPR011009">
    <property type="entry name" value="Kinase-like_dom_sf"/>
</dbReference>
<dbReference type="EMBL" id="ARZY01000006">
    <property type="protein sequence ID" value="EWH11190.1"/>
    <property type="molecule type" value="Genomic_DNA"/>
</dbReference>
<dbReference type="NCBIfam" id="NF002475">
    <property type="entry name" value="PRK01723.1"/>
    <property type="match status" value="1"/>
</dbReference>
<keyword evidence="11 15" id="KW-0448">Lipopolysaccharide biosynthesis</keyword>
<keyword evidence="18" id="KW-1185">Reference proteome</keyword>
<dbReference type="eggNOG" id="COG3642">
    <property type="taxonomic scope" value="Bacteria"/>
</dbReference>
<dbReference type="Gene3D" id="1.10.510.10">
    <property type="entry name" value="Transferase(Phosphotransferase) domain 1"/>
    <property type="match status" value="1"/>
</dbReference>
<evidence type="ECO:0000256" key="8">
    <source>
        <dbReference type="ARBA" id="ARBA00022741"/>
    </source>
</evidence>
<evidence type="ECO:0000256" key="6">
    <source>
        <dbReference type="ARBA" id="ARBA00022519"/>
    </source>
</evidence>
<keyword evidence="8 15" id="KW-0547">Nucleotide-binding</keyword>
<comment type="catalytic activity">
    <reaction evidence="14 15">
        <text>an alpha-Kdo-(2-&gt;6)-lipid IVA + ATP = a 4-O-phospho-alpha-Kdo-(2-&gt;6)-lipid IVA + ADP + H(+)</text>
        <dbReference type="Rhea" id="RHEA:74271"/>
        <dbReference type="ChEBI" id="CHEBI:15378"/>
        <dbReference type="ChEBI" id="CHEBI:30616"/>
        <dbReference type="ChEBI" id="CHEBI:176428"/>
        <dbReference type="ChEBI" id="CHEBI:193140"/>
        <dbReference type="ChEBI" id="CHEBI:456216"/>
        <dbReference type="EC" id="2.7.1.166"/>
    </reaction>
</comment>
<comment type="function">
    <text evidence="15">Catalyzes the ATP-dependent phosphorylation of the 3-deoxy-D-manno-octulosonic acid (Kdo) residue in Kdo-lipid IV(A) at the 4-OH position.</text>
</comment>
<protein>
    <recommendedName>
        <fullName evidence="13 15">3-deoxy-D-manno-octulosonic acid kinase</fullName>
        <shortName evidence="15">Kdo kinase</shortName>
        <ecNumber evidence="4 15">2.7.1.166</ecNumber>
    </recommendedName>
</protein>
<evidence type="ECO:0000256" key="3">
    <source>
        <dbReference type="ARBA" id="ARBA00010327"/>
    </source>
</evidence>
<dbReference type="InterPro" id="IPR022826">
    <property type="entry name" value="KDO_kinase"/>
</dbReference>
<organism evidence="17 18">
    <name type="scientific">Catenovulum agarivorans DS-2</name>
    <dbReference type="NCBI Taxonomy" id="1328313"/>
    <lineage>
        <taxon>Bacteria</taxon>
        <taxon>Pseudomonadati</taxon>
        <taxon>Pseudomonadota</taxon>
        <taxon>Gammaproteobacteria</taxon>
        <taxon>Alteromonadales</taxon>
        <taxon>Alteromonadaceae</taxon>
        <taxon>Catenovulum</taxon>
    </lineage>
</organism>
<dbReference type="Pfam" id="PF06293">
    <property type="entry name" value="Kdo"/>
    <property type="match status" value="1"/>
</dbReference>
<dbReference type="PROSITE" id="PS50011">
    <property type="entry name" value="PROTEIN_KINASE_DOM"/>
    <property type="match status" value="1"/>
</dbReference>
<dbReference type="GO" id="GO:0005886">
    <property type="term" value="C:plasma membrane"/>
    <property type="evidence" value="ECO:0007669"/>
    <property type="project" value="UniProtKB-SubCell"/>
</dbReference>
<evidence type="ECO:0000256" key="1">
    <source>
        <dbReference type="ARBA" id="ARBA00004515"/>
    </source>
</evidence>
<evidence type="ECO:0000313" key="17">
    <source>
        <dbReference type="EMBL" id="EWH11190.1"/>
    </source>
</evidence>
<evidence type="ECO:0000256" key="15">
    <source>
        <dbReference type="HAMAP-Rule" id="MF_00521"/>
    </source>
</evidence>
<comment type="similarity">
    <text evidence="3 15">Belongs to the protein kinase superfamily. KdkA/RfaP family.</text>
</comment>
<evidence type="ECO:0000256" key="4">
    <source>
        <dbReference type="ARBA" id="ARBA00011988"/>
    </source>
</evidence>
<dbReference type="SUPFAM" id="SSF56112">
    <property type="entry name" value="Protein kinase-like (PK-like)"/>
    <property type="match status" value="1"/>
</dbReference>
<evidence type="ECO:0000256" key="10">
    <source>
        <dbReference type="ARBA" id="ARBA00022840"/>
    </source>
</evidence>
<gene>
    <name evidence="15" type="primary">kdkA</name>
    <name evidence="17" type="ORF">DS2_05015</name>
</gene>
<keyword evidence="5 15" id="KW-1003">Cell membrane</keyword>
<feature type="domain" description="Protein kinase" evidence="16">
    <location>
        <begin position="38"/>
        <end position="247"/>
    </location>
</feature>
<evidence type="ECO:0000259" key="16">
    <source>
        <dbReference type="PROSITE" id="PS50011"/>
    </source>
</evidence>
<evidence type="ECO:0000256" key="14">
    <source>
        <dbReference type="ARBA" id="ARBA00034417"/>
    </source>
</evidence>
<reference evidence="17 18" key="1">
    <citation type="journal article" date="2014" name="Genome Announc.">
        <title>Draft Genome Sequence of the Agar-Degrading Bacterium Catenovulum sp. Strain DS-2, Isolated from Intestines of Haliotis diversicolor.</title>
        <authorList>
            <person name="Shan D."/>
            <person name="Li X."/>
            <person name="Gu Z."/>
            <person name="Wei G."/>
            <person name="Gao Z."/>
            <person name="Shao Z."/>
        </authorList>
    </citation>
    <scope>NUCLEOTIDE SEQUENCE [LARGE SCALE GENOMIC DNA]</scope>
    <source>
        <strain evidence="17 18">DS-2</strain>
    </source>
</reference>
<keyword evidence="6 15" id="KW-0997">Cell inner membrane</keyword>
<dbReference type="PATRIC" id="fig|1328313.3.peg.1035"/>
<accession>W7R0P6</accession>
<proteinExistence type="inferred from homology"/>
<comment type="caution">
    <text evidence="17">The sequence shown here is derived from an EMBL/GenBank/DDBJ whole genome shotgun (WGS) entry which is preliminary data.</text>
</comment>
<sequence>MPQLSTISNLTKHSGYLITPANSELPITDDWFDIQHWYQQDAVIGQSTGRNTTYFFQAQQHKYVLRHYYRGGMIGKIAKDGYFYVGLKKSRVYLEFEMLLQMQALGLPVPTPIAARLSRSLLHYRADIIMRLIDNADDLISILLKRPLTADEWQKIGQTIAKFHQHGVYHADLNIHNIMLDGNGAVWLIDFDRGEFKPQHKKWQHANLKRLLRSFEKEKGKYPHLSWHQHNWHTLRHAYQSQMGREK</sequence>
<dbReference type="AlphaFoldDB" id="W7R0P6"/>
<dbReference type="InterPro" id="IPR000719">
    <property type="entry name" value="Prot_kinase_dom"/>
</dbReference>
<dbReference type="STRING" id="1328313.DS2_05015"/>
<dbReference type="GO" id="GO:0004672">
    <property type="term" value="F:protein kinase activity"/>
    <property type="evidence" value="ECO:0007669"/>
    <property type="project" value="InterPro"/>
</dbReference>
<dbReference type="Gene3D" id="3.30.200.20">
    <property type="entry name" value="Phosphorylase Kinase, domain 1"/>
    <property type="match status" value="1"/>
</dbReference>
<keyword evidence="9 15" id="KW-0418">Kinase</keyword>
<evidence type="ECO:0000256" key="7">
    <source>
        <dbReference type="ARBA" id="ARBA00022679"/>
    </source>
</evidence>
<dbReference type="GO" id="GO:0005524">
    <property type="term" value="F:ATP binding"/>
    <property type="evidence" value="ECO:0007669"/>
    <property type="project" value="UniProtKB-UniRule"/>
</dbReference>
<evidence type="ECO:0000256" key="13">
    <source>
        <dbReference type="ARBA" id="ARBA00029511"/>
    </source>
</evidence>